<dbReference type="EMBL" id="BAAALF010000019">
    <property type="protein sequence ID" value="GAA1227431.1"/>
    <property type="molecule type" value="Genomic_DNA"/>
</dbReference>
<comment type="caution">
    <text evidence="2">The sequence shown here is derived from an EMBL/GenBank/DDBJ whole genome shotgun (WGS) entry which is preliminary data.</text>
</comment>
<proteinExistence type="predicted"/>
<evidence type="ECO:0000313" key="3">
    <source>
        <dbReference type="Proteomes" id="UP001500037"/>
    </source>
</evidence>
<evidence type="ECO:0000256" key="1">
    <source>
        <dbReference type="SAM" id="MobiDB-lite"/>
    </source>
</evidence>
<protein>
    <submittedName>
        <fullName evidence="2">Uncharacterized protein</fullName>
    </submittedName>
</protein>
<name>A0ABN1VYB3_9ACTN</name>
<accession>A0ABN1VYB3</accession>
<organism evidence="2 3">
    <name type="scientific">Kitasatospora nipponensis</name>
    <dbReference type="NCBI Taxonomy" id="258049"/>
    <lineage>
        <taxon>Bacteria</taxon>
        <taxon>Bacillati</taxon>
        <taxon>Actinomycetota</taxon>
        <taxon>Actinomycetes</taxon>
        <taxon>Kitasatosporales</taxon>
        <taxon>Streptomycetaceae</taxon>
        <taxon>Kitasatospora</taxon>
    </lineage>
</organism>
<keyword evidence="3" id="KW-1185">Reference proteome</keyword>
<evidence type="ECO:0000313" key="2">
    <source>
        <dbReference type="EMBL" id="GAA1227431.1"/>
    </source>
</evidence>
<gene>
    <name evidence="2" type="ORF">GCM10009665_17440</name>
</gene>
<sequence length="133" mass="13821">MLTSDQVASAVGTPGPYNLSHEDPADDGTPVWGCTWGTRRSNADLRELTATQYTRATTAGSLTVTPVQGIGDSAVLTKRTSDGSEPALDFTAGSRYYEVTVTVDRSELGATNAPQETVAVQTLATTLAKALAG</sequence>
<feature type="region of interest" description="Disordered" evidence="1">
    <location>
        <begin position="1"/>
        <end position="26"/>
    </location>
</feature>
<dbReference type="Proteomes" id="UP001500037">
    <property type="component" value="Unassembled WGS sequence"/>
</dbReference>
<reference evidence="2 3" key="1">
    <citation type="journal article" date="2019" name="Int. J. Syst. Evol. Microbiol.">
        <title>The Global Catalogue of Microorganisms (GCM) 10K type strain sequencing project: providing services to taxonomists for standard genome sequencing and annotation.</title>
        <authorList>
            <consortium name="The Broad Institute Genomics Platform"/>
            <consortium name="The Broad Institute Genome Sequencing Center for Infectious Disease"/>
            <person name="Wu L."/>
            <person name="Ma J."/>
        </authorList>
    </citation>
    <scope>NUCLEOTIDE SEQUENCE [LARGE SCALE GENOMIC DNA]</scope>
    <source>
        <strain evidence="2 3">JCM 13004</strain>
    </source>
</reference>